<organism evidence="1 2">
    <name type="scientific">Brachionus plicatilis</name>
    <name type="common">Marine rotifer</name>
    <name type="synonym">Brachionus muelleri</name>
    <dbReference type="NCBI Taxonomy" id="10195"/>
    <lineage>
        <taxon>Eukaryota</taxon>
        <taxon>Metazoa</taxon>
        <taxon>Spiralia</taxon>
        <taxon>Gnathifera</taxon>
        <taxon>Rotifera</taxon>
        <taxon>Eurotatoria</taxon>
        <taxon>Monogononta</taxon>
        <taxon>Pseudotrocha</taxon>
        <taxon>Ploima</taxon>
        <taxon>Brachionidae</taxon>
        <taxon>Brachionus</taxon>
    </lineage>
</organism>
<dbReference type="Proteomes" id="UP000276133">
    <property type="component" value="Unassembled WGS sequence"/>
</dbReference>
<dbReference type="EMBL" id="REGN01000361">
    <property type="protein sequence ID" value="RNA42504.1"/>
    <property type="molecule type" value="Genomic_DNA"/>
</dbReference>
<keyword evidence="2" id="KW-1185">Reference proteome</keyword>
<evidence type="ECO:0000313" key="2">
    <source>
        <dbReference type="Proteomes" id="UP000276133"/>
    </source>
</evidence>
<proteinExistence type="predicted"/>
<dbReference type="AlphaFoldDB" id="A0A3M7T394"/>
<sequence length="184" mass="21328">MLYLALLCYPILHLRPLLSGASQDFDFTNIFSYFISILKIINLFLRRKILHKESHPKTRFNLPNTLALIKKQGFILRGRSRGQIFGLEFGILEKFCRVLQNLVLQTVRRPGEVKCQSKESWCAIVESVIISSLIGQPEIGTLKMRRLRASQIGTFKKKELIKIAYLKKIGNWLFKVERLRAPLL</sequence>
<comment type="caution">
    <text evidence="1">The sequence shown here is derived from an EMBL/GenBank/DDBJ whole genome shotgun (WGS) entry which is preliminary data.</text>
</comment>
<protein>
    <submittedName>
        <fullName evidence="1">Uncharacterized protein</fullName>
    </submittedName>
</protein>
<accession>A0A3M7T394</accession>
<reference evidence="1 2" key="1">
    <citation type="journal article" date="2018" name="Sci. Rep.">
        <title>Genomic signatures of local adaptation to the degree of environmental predictability in rotifers.</title>
        <authorList>
            <person name="Franch-Gras L."/>
            <person name="Hahn C."/>
            <person name="Garcia-Roger E.M."/>
            <person name="Carmona M.J."/>
            <person name="Serra M."/>
            <person name="Gomez A."/>
        </authorList>
    </citation>
    <scope>NUCLEOTIDE SEQUENCE [LARGE SCALE GENOMIC DNA]</scope>
    <source>
        <strain evidence="1">HYR1</strain>
    </source>
</reference>
<gene>
    <name evidence="1" type="ORF">BpHYR1_036605</name>
</gene>
<name>A0A3M7T394_BRAPC</name>
<evidence type="ECO:0000313" key="1">
    <source>
        <dbReference type="EMBL" id="RNA42504.1"/>
    </source>
</evidence>